<keyword evidence="1" id="KW-0808">Transferase</keyword>
<reference evidence="2" key="1">
    <citation type="submission" date="2015-09" db="EMBL/GenBank/DDBJ databases">
        <authorList>
            <consortium name="Pathogen Informatics"/>
        </authorList>
    </citation>
    <scope>NUCLEOTIDE SEQUENCE [LARGE SCALE GENOMIC DNA]</scope>
    <source>
        <strain evidence="2">Lake Konstanz</strain>
    </source>
</reference>
<evidence type="ECO:0000313" key="2">
    <source>
        <dbReference type="Proteomes" id="UP000051952"/>
    </source>
</evidence>
<protein>
    <submittedName>
        <fullName evidence="1">Methyltransferase, putative</fullName>
    </submittedName>
</protein>
<dbReference type="GO" id="GO:0008168">
    <property type="term" value="F:methyltransferase activity"/>
    <property type="evidence" value="ECO:0007669"/>
    <property type="project" value="UniProtKB-KW"/>
</dbReference>
<dbReference type="EMBL" id="CYKH01000459">
    <property type="protein sequence ID" value="CUF95302.1"/>
    <property type="molecule type" value="Genomic_DNA"/>
</dbReference>
<dbReference type="InterPro" id="IPR019410">
    <property type="entry name" value="Methyltransf_16"/>
</dbReference>
<dbReference type="InterPro" id="IPR029063">
    <property type="entry name" value="SAM-dependent_MTases_sf"/>
</dbReference>
<accession>A0A0S4IU64</accession>
<keyword evidence="1" id="KW-0489">Methyltransferase</keyword>
<dbReference type="AlphaFoldDB" id="A0A0S4IU64"/>
<dbReference type="Gene3D" id="3.40.50.150">
    <property type="entry name" value="Vaccinia Virus protein VP39"/>
    <property type="match status" value="1"/>
</dbReference>
<proteinExistence type="predicted"/>
<dbReference type="Pfam" id="PF10294">
    <property type="entry name" value="Methyltransf_16"/>
    <property type="match status" value="1"/>
</dbReference>
<dbReference type="Proteomes" id="UP000051952">
    <property type="component" value="Unassembled WGS sequence"/>
</dbReference>
<name>A0A0S4IU64_BODSA</name>
<evidence type="ECO:0000313" key="1">
    <source>
        <dbReference type="EMBL" id="CUF95302.1"/>
    </source>
</evidence>
<gene>
    <name evidence="1" type="ORF">BSAL_04215</name>
</gene>
<keyword evidence="2" id="KW-1185">Reference proteome</keyword>
<dbReference type="GO" id="GO:0032259">
    <property type="term" value="P:methylation"/>
    <property type="evidence" value="ECO:0007669"/>
    <property type="project" value="UniProtKB-KW"/>
</dbReference>
<dbReference type="VEuPathDB" id="TriTrypDB:BSAL_04215"/>
<sequence>MSSTRAGTDVITHDGAVVSSDVVVEDLVLLPPELCAPLRVVQCGAMRNVAVVGEGSDLTGLFVWPGARFFCEFLAALRVKSGSASSLEDWGCSGLVELGGGVGLGAFAASLLWSRLDCWVTDILEAALLLAVTQREHNMVELLKQRSTIRFGVLNWRWAAAAIRGELLEEVPKESSSEDLTILTPDRFQRIVEGWSPSEGHLEEQQPSSTTTTSGRRLPWLVGLDIVYPDHSDDNMHNLCGCIASSLLIRRRSSGTAAASSILREQCTLLFIDRDVGVTLRRLIVCASLYSLTVTPLLSPFHNSGANSKADMLAWAAGNLAAPGATIESVAPVSWAAVHSGVSDYVVRSALSTKVSSGGEWLLGLSLTSHHGASEASHLTTSADLLTGCSRTSDGTKIVSSSVNSRWVSSLPWLWAPAGSEQFALWQSATSVAAVSRAVAIVDISGPSAEHDAPYDVAWDQSLLFDNISSMQTDLDAMMFCCADLDDE</sequence>
<organism evidence="1 2">
    <name type="scientific">Bodo saltans</name>
    <name type="common">Flagellated protozoan</name>
    <dbReference type="NCBI Taxonomy" id="75058"/>
    <lineage>
        <taxon>Eukaryota</taxon>
        <taxon>Discoba</taxon>
        <taxon>Euglenozoa</taxon>
        <taxon>Kinetoplastea</taxon>
        <taxon>Metakinetoplastina</taxon>
        <taxon>Eubodonida</taxon>
        <taxon>Bodonidae</taxon>
        <taxon>Bodo</taxon>
    </lineage>
</organism>